<gene>
    <name evidence="1" type="ordered locus">Metho_2724</name>
</gene>
<evidence type="ECO:0000313" key="1">
    <source>
        <dbReference type="EMBL" id="AGB50851.1"/>
    </source>
</evidence>
<dbReference type="AlphaFoldDB" id="L0L0K0"/>
<evidence type="ECO:0008006" key="3">
    <source>
        <dbReference type="Google" id="ProtNLM"/>
    </source>
</evidence>
<keyword evidence="2" id="KW-1185">Reference proteome</keyword>
<evidence type="ECO:0000313" key="2">
    <source>
        <dbReference type="Proteomes" id="UP000010866"/>
    </source>
</evidence>
<dbReference type="HOGENOM" id="CLU_3039053_0_0_2"/>
<dbReference type="Proteomes" id="UP000010866">
    <property type="component" value="Plasmid pMETHO01"/>
</dbReference>
<proteinExistence type="predicted"/>
<sequence length="54" mass="6149">MHIIIKCKHCHAKFDRDELHPGKKCPFCSSTNIIELGERSELNATKESIIAIQN</sequence>
<organism evidence="1 2">
    <name type="scientific">Methanomethylovorans hollandica (strain DSM 15978 / NBRC 107637 / DMS1)</name>
    <dbReference type="NCBI Taxonomy" id="867904"/>
    <lineage>
        <taxon>Archaea</taxon>
        <taxon>Methanobacteriati</taxon>
        <taxon>Methanobacteriota</taxon>
        <taxon>Stenosarchaea group</taxon>
        <taxon>Methanomicrobia</taxon>
        <taxon>Methanosarcinales</taxon>
        <taxon>Methanosarcinaceae</taxon>
        <taxon>Methanomethylovorans</taxon>
    </lineage>
</organism>
<name>L0L0K0_METHD</name>
<dbReference type="GeneID" id="43009755"/>
<dbReference type="EMBL" id="CP003363">
    <property type="protein sequence ID" value="AGB50851.1"/>
    <property type="molecule type" value="Genomic_DNA"/>
</dbReference>
<dbReference type="Gene3D" id="2.20.28.30">
    <property type="entry name" value="RNA polymerase ii, chain L"/>
    <property type="match status" value="1"/>
</dbReference>
<protein>
    <recommendedName>
        <fullName evidence="3">Hydrogenase maturation nickel metallochaperone HypA</fullName>
    </recommendedName>
</protein>
<geneLocation type="plasmid" evidence="1 2">
    <name>pMETHO01</name>
</geneLocation>
<keyword evidence="1" id="KW-0614">Plasmid</keyword>
<reference evidence="2" key="1">
    <citation type="submission" date="2012-02" db="EMBL/GenBank/DDBJ databases">
        <title>Complete sequence of plasmid of Methanomethylovorans hollandica DSM 15978.</title>
        <authorList>
            <person name="Lucas S."/>
            <person name="Copeland A."/>
            <person name="Lapidus A."/>
            <person name="Glavina del Rio T."/>
            <person name="Dalin E."/>
            <person name="Tice H."/>
            <person name="Bruce D."/>
            <person name="Goodwin L."/>
            <person name="Pitluck S."/>
            <person name="Peters L."/>
            <person name="Mikhailova N."/>
            <person name="Held B."/>
            <person name="Kyrpides N."/>
            <person name="Mavromatis K."/>
            <person name="Ivanova N."/>
            <person name="Brettin T."/>
            <person name="Detter J.C."/>
            <person name="Han C."/>
            <person name="Larimer F."/>
            <person name="Land M."/>
            <person name="Hauser L."/>
            <person name="Markowitz V."/>
            <person name="Cheng J.-F."/>
            <person name="Hugenholtz P."/>
            <person name="Woyke T."/>
            <person name="Wu D."/>
            <person name="Spring S."/>
            <person name="Schroeder M."/>
            <person name="Brambilla E."/>
            <person name="Klenk H.-P."/>
            <person name="Eisen J.A."/>
        </authorList>
    </citation>
    <scope>NUCLEOTIDE SEQUENCE [LARGE SCALE GENOMIC DNA]</scope>
    <source>
        <strain evidence="2">DSM 15978 / NBRC 107637 / DMS1</strain>
        <plasmid evidence="2">Plasmid pMETHO01</plasmid>
    </source>
</reference>
<dbReference type="KEGG" id="mhz:Metho_2724"/>
<accession>L0L0K0</accession>
<dbReference type="RefSeq" id="WP_015313983.1">
    <property type="nucleotide sequence ID" value="NC_019972.1"/>
</dbReference>